<dbReference type="Proteomes" id="UP000198598">
    <property type="component" value="Unassembled WGS sequence"/>
</dbReference>
<organism evidence="1 2">
    <name type="scientific">Spirosoma endophyticum</name>
    <dbReference type="NCBI Taxonomy" id="662367"/>
    <lineage>
        <taxon>Bacteria</taxon>
        <taxon>Pseudomonadati</taxon>
        <taxon>Bacteroidota</taxon>
        <taxon>Cytophagia</taxon>
        <taxon>Cytophagales</taxon>
        <taxon>Cytophagaceae</taxon>
        <taxon>Spirosoma</taxon>
    </lineage>
</organism>
<name>A0A1I2I5P9_9BACT</name>
<accession>A0A1I2I5P9</accession>
<keyword evidence="2" id="KW-1185">Reference proteome</keyword>
<evidence type="ECO:0000313" key="2">
    <source>
        <dbReference type="Proteomes" id="UP000198598"/>
    </source>
</evidence>
<dbReference type="EMBL" id="FOLQ01000056">
    <property type="protein sequence ID" value="SFF36978.1"/>
    <property type="molecule type" value="Genomic_DNA"/>
</dbReference>
<dbReference type="AlphaFoldDB" id="A0A1I2I5P9"/>
<proteinExistence type="predicted"/>
<protein>
    <recommendedName>
        <fullName evidence="3">Helix-turn-helix domain-containing protein</fullName>
    </recommendedName>
</protein>
<sequence length="168" mass="19568">MIITNQEFLTIKEAAQQYNRSEQTIRRLVKQHILTSHVRSEDTPKGKAYQVSQVLLRQEYEVHSVTPLPALVVSDSLQLENQQLREAVAERDRTIQQLQNRLFEQGDVMNAMANQLTSQMTNQKMSHIEELLLQQNVQLGDLQKRLPSPEAEESTHSKRNLWHRLFGR</sequence>
<gene>
    <name evidence="1" type="ORF">SAMN05216167_15611</name>
</gene>
<evidence type="ECO:0008006" key="3">
    <source>
        <dbReference type="Google" id="ProtNLM"/>
    </source>
</evidence>
<evidence type="ECO:0000313" key="1">
    <source>
        <dbReference type="EMBL" id="SFF36978.1"/>
    </source>
</evidence>
<reference evidence="1 2" key="1">
    <citation type="submission" date="2016-10" db="EMBL/GenBank/DDBJ databases">
        <authorList>
            <person name="de Groot N.N."/>
        </authorList>
    </citation>
    <scope>NUCLEOTIDE SEQUENCE [LARGE SCALE GENOMIC DNA]</scope>
    <source>
        <strain evidence="1 2">DSM 26130</strain>
    </source>
</reference>